<dbReference type="STRING" id="68895.RR42_m1651"/>
<proteinExistence type="predicted"/>
<protein>
    <submittedName>
        <fullName evidence="2">Uncharacterized protein</fullName>
    </submittedName>
</protein>
<feature type="transmembrane region" description="Helical" evidence="1">
    <location>
        <begin position="12"/>
        <end position="34"/>
    </location>
</feature>
<evidence type="ECO:0000313" key="2">
    <source>
        <dbReference type="EMBL" id="AJG19048.1"/>
    </source>
</evidence>
<dbReference type="KEGG" id="cbw:RR42_m1651"/>
<dbReference type="RefSeq" id="WP_269083379.1">
    <property type="nucleotide sequence ID" value="NZ_CP010536.1"/>
</dbReference>
<dbReference type="Proteomes" id="UP000031843">
    <property type="component" value="Chromosome main"/>
</dbReference>
<name>A0A0C4Y7V1_9BURK</name>
<evidence type="ECO:0000313" key="3">
    <source>
        <dbReference type="Proteomes" id="UP000031843"/>
    </source>
</evidence>
<keyword evidence="1" id="KW-1133">Transmembrane helix</keyword>
<keyword evidence="1" id="KW-0812">Transmembrane</keyword>
<gene>
    <name evidence="2" type="ORF">RR42_m1651</name>
</gene>
<organism evidence="2 3">
    <name type="scientific">Cupriavidus basilensis</name>
    <dbReference type="NCBI Taxonomy" id="68895"/>
    <lineage>
        <taxon>Bacteria</taxon>
        <taxon>Pseudomonadati</taxon>
        <taxon>Pseudomonadota</taxon>
        <taxon>Betaproteobacteria</taxon>
        <taxon>Burkholderiales</taxon>
        <taxon>Burkholderiaceae</taxon>
        <taxon>Cupriavidus</taxon>
    </lineage>
</organism>
<keyword evidence="1" id="KW-0472">Membrane</keyword>
<accession>A0A0C4Y7V1</accession>
<keyword evidence="3" id="KW-1185">Reference proteome</keyword>
<reference evidence="2 3" key="1">
    <citation type="journal article" date="2015" name="Genome Announc.">
        <title>Complete Genome Sequence of Cupriavidus basilensis 4G11, Isolated from the Oak Ridge Field Research Center Site.</title>
        <authorList>
            <person name="Ray J."/>
            <person name="Waters R.J."/>
            <person name="Skerker J.M."/>
            <person name="Kuehl J.V."/>
            <person name="Price M.N."/>
            <person name="Huang J."/>
            <person name="Chakraborty R."/>
            <person name="Arkin A.P."/>
            <person name="Deutschbauer A."/>
        </authorList>
    </citation>
    <scope>NUCLEOTIDE SEQUENCE [LARGE SCALE GENOMIC DNA]</scope>
    <source>
        <strain evidence="2">4G11</strain>
    </source>
</reference>
<sequence>MTFTLDAWQVLAIVLLSGASGAAATVMFVASYAARRQTLEGN</sequence>
<dbReference type="AlphaFoldDB" id="A0A0C4Y7V1"/>
<dbReference type="EMBL" id="CP010536">
    <property type="protein sequence ID" value="AJG19048.1"/>
    <property type="molecule type" value="Genomic_DNA"/>
</dbReference>
<evidence type="ECO:0000256" key="1">
    <source>
        <dbReference type="SAM" id="Phobius"/>
    </source>
</evidence>